<sequence length="187" mass="21030">MGDLTIMNHAIPRLEMDELREDLARYLGPRVKRLGYLGELFKCAGNAPDVILTFMHFTDALKEALPDRLTELGALTVASYMENRYERHQHERLSEKLGFPREWIADVIRLEPESATTLSDLEKAAQTYALKALRTRGLDVAKEFAGLAEELPASEAMAFVMLIGRYVTHAMVVNTLGLKPPVPSIFE</sequence>
<dbReference type="EMBL" id="JBIYDN010000011">
    <property type="protein sequence ID" value="MFK4443873.1"/>
    <property type="molecule type" value="Genomic_DNA"/>
</dbReference>
<protein>
    <submittedName>
        <fullName evidence="1">Alkylhydroperoxidase family enzyme</fullName>
    </submittedName>
</protein>
<organism evidence="1 2">
    <name type="scientific">Caballeronia udeis</name>
    <dbReference type="NCBI Taxonomy" id="1232866"/>
    <lineage>
        <taxon>Bacteria</taxon>
        <taxon>Pseudomonadati</taxon>
        <taxon>Pseudomonadota</taxon>
        <taxon>Betaproteobacteria</taxon>
        <taxon>Burkholderiales</taxon>
        <taxon>Burkholderiaceae</taxon>
        <taxon>Caballeronia</taxon>
    </lineage>
</organism>
<dbReference type="PANTHER" id="PTHR34846:SF11">
    <property type="entry name" value="4-CARBOXYMUCONOLACTONE DECARBOXYLASE FAMILY PROTEIN (AFU_ORTHOLOGUE AFUA_6G11590)"/>
    <property type="match status" value="1"/>
</dbReference>
<dbReference type="SUPFAM" id="SSF69118">
    <property type="entry name" value="AhpD-like"/>
    <property type="match status" value="1"/>
</dbReference>
<accession>A0ABW8MJM0</accession>
<evidence type="ECO:0000313" key="1">
    <source>
        <dbReference type="EMBL" id="MFK4443873.1"/>
    </source>
</evidence>
<name>A0ABW8MJM0_9BURK</name>
<proteinExistence type="predicted"/>
<comment type="caution">
    <text evidence="1">The sequence shown here is derived from an EMBL/GenBank/DDBJ whole genome shotgun (WGS) entry which is preliminary data.</text>
</comment>
<dbReference type="InterPro" id="IPR029032">
    <property type="entry name" value="AhpD-like"/>
</dbReference>
<keyword evidence="2" id="KW-1185">Reference proteome</keyword>
<dbReference type="Gene3D" id="1.20.1290.10">
    <property type="entry name" value="AhpD-like"/>
    <property type="match status" value="1"/>
</dbReference>
<reference evidence="1 2" key="1">
    <citation type="submission" date="2024-11" db="EMBL/GenBank/DDBJ databases">
        <title>Using genomics to understand microbial adaptation to soil warming.</title>
        <authorList>
            <person name="Deangelis K.M. PhD."/>
        </authorList>
    </citation>
    <scope>NUCLEOTIDE SEQUENCE [LARGE SCALE GENOMIC DNA]</scope>
    <source>
        <strain evidence="1 2">GAS97</strain>
    </source>
</reference>
<dbReference type="Proteomes" id="UP001620514">
    <property type="component" value="Unassembled WGS sequence"/>
</dbReference>
<gene>
    <name evidence="1" type="ORF">ABH943_003895</name>
</gene>
<evidence type="ECO:0000313" key="2">
    <source>
        <dbReference type="Proteomes" id="UP001620514"/>
    </source>
</evidence>
<dbReference type="PANTHER" id="PTHR34846">
    <property type="entry name" value="4-CARBOXYMUCONOLACTONE DECARBOXYLASE FAMILY PROTEIN (AFU_ORTHOLOGUE AFUA_6G11590)"/>
    <property type="match status" value="1"/>
</dbReference>